<comment type="caution">
    <text evidence="1">The sequence shown here is derived from an EMBL/GenBank/DDBJ whole genome shotgun (WGS) entry which is preliminary data.</text>
</comment>
<proteinExistence type="predicted"/>
<organism evidence="1">
    <name type="scientific">marine sediment metagenome</name>
    <dbReference type="NCBI Taxonomy" id="412755"/>
    <lineage>
        <taxon>unclassified sequences</taxon>
        <taxon>metagenomes</taxon>
        <taxon>ecological metagenomes</taxon>
    </lineage>
</organism>
<protein>
    <submittedName>
        <fullName evidence="1">Uncharacterized protein</fullName>
    </submittedName>
</protein>
<reference evidence="1" key="1">
    <citation type="journal article" date="2015" name="Nature">
        <title>Complex archaea that bridge the gap between prokaryotes and eukaryotes.</title>
        <authorList>
            <person name="Spang A."/>
            <person name="Saw J.H."/>
            <person name="Jorgensen S.L."/>
            <person name="Zaremba-Niedzwiedzka K."/>
            <person name="Martijn J."/>
            <person name="Lind A.E."/>
            <person name="van Eijk R."/>
            <person name="Schleper C."/>
            <person name="Guy L."/>
            <person name="Ettema T.J."/>
        </authorList>
    </citation>
    <scope>NUCLEOTIDE SEQUENCE</scope>
</reference>
<dbReference type="AlphaFoldDB" id="A0A0F9MDT2"/>
<accession>A0A0F9MDT2</accession>
<sequence>MSKPGDENHAMPEGGMIRTSVDGSWSWCQPNGTYLRGRATSQDVALSAAEKARGMWILSQWAKGSAGRGAGVWCCPLD</sequence>
<gene>
    <name evidence="1" type="ORF">LCGC14_1101820</name>
</gene>
<evidence type="ECO:0000313" key="1">
    <source>
        <dbReference type="EMBL" id="KKN04019.1"/>
    </source>
</evidence>
<name>A0A0F9MDT2_9ZZZZ</name>
<dbReference type="EMBL" id="LAZR01004970">
    <property type="protein sequence ID" value="KKN04019.1"/>
    <property type="molecule type" value="Genomic_DNA"/>
</dbReference>